<dbReference type="Proteomes" id="UP001431221">
    <property type="component" value="Unassembled WGS sequence"/>
</dbReference>
<accession>A0ABT0GQY5</accession>
<evidence type="ECO:0008006" key="4">
    <source>
        <dbReference type="Google" id="ProtNLM"/>
    </source>
</evidence>
<dbReference type="RefSeq" id="WP_248152466.1">
    <property type="nucleotide sequence ID" value="NZ_JALNMJ010000003.1"/>
</dbReference>
<sequence>MPFAYRAALLCLAALLFSGLVSLVSAGSARAEIFYCQSTRSPNGSAKYCNFLLFDRSFSRHRQVIVAQGARREVAINGRYDLFCVLVQNTRDVPDNFAYRKQQCRKTDTGREYKVPIRALNMRRGRDGFSTDAIGSLLPDDSW</sequence>
<proteinExistence type="predicted"/>
<evidence type="ECO:0000256" key="1">
    <source>
        <dbReference type="SAM" id="SignalP"/>
    </source>
</evidence>
<keyword evidence="1" id="KW-0732">Signal</keyword>
<gene>
    <name evidence="2" type="ORF">M0H32_06705</name>
</gene>
<keyword evidence="3" id="KW-1185">Reference proteome</keyword>
<reference evidence="2" key="1">
    <citation type="submission" date="2022-04" db="EMBL/GenBank/DDBJ databases">
        <title>Roseibium sp. CAU 1639 isolated from mud.</title>
        <authorList>
            <person name="Kim W."/>
        </authorList>
    </citation>
    <scope>NUCLEOTIDE SEQUENCE</scope>
    <source>
        <strain evidence="2">CAU 1639</strain>
    </source>
</reference>
<comment type="caution">
    <text evidence="2">The sequence shown here is derived from an EMBL/GenBank/DDBJ whole genome shotgun (WGS) entry which is preliminary data.</text>
</comment>
<dbReference type="EMBL" id="JALNMJ010000003">
    <property type="protein sequence ID" value="MCK7611843.1"/>
    <property type="molecule type" value="Genomic_DNA"/>
</dbReference>
<feature type="signal peptide" evidence="1">
    <location>
        <begin position="1"/>
        <end position="26"/>
    </location>
</feature>
<evidence type="ECO:0000313" key="3">
    <source>
        <dbReference type="Proteomes" id="UP001431221"/>
    </source>
</evidence>
<feature type="chain" id="PRO_5046073765" description="Secreted protein" evidence="1">
    <location>
        <begin position="27"/>
        <end position="143"/>
    </location>
</feature>
<evidence type="ECO:0000313" key="2">
    <source>
        <dbReference type="EMBL" id="MCK7611843.1"/>
    </source>
</evidence>
<name>A0ABT0GQY5_9HYPH</name>
<organism evidence="2 3">
    <name type="scientific">Roseibium sediminicola</name>
    <dbReference type="NCBI Taxonomy" id="2933272"/>
    <lineage>
        <taxon>Bacteria</taxon>
        <taxon>Pseudomonadati</taxon>
        <taxon>Pseudomonadota</taxon>
        <taxon>Alphaproteobacteria</taxon>
        <taxon>Hyphomicrobiales</taxon>
        <taxon>Stappiaceae</taxon>
        <taxon>Roseibium</taxon>
    </lineage>
</organism>
<protein>
    <recommendedName>
        <fullName evidence="4">Secreted protein</fullName>
    </recommendedName>
</protein>